<gene>
    <name evidence="1" type="ORF">GCM10008960_03960</name>
</gene>
<proteinExistence type="predicted"/>
<dbReference type="EMBL" id="BMQN01000001">
    <property type="protein sequence ID" value="GGR80271.1"/>
    <property type="molecule type" value="Genomic_DNA"/>
</dbReference>
<name>A0ABQ2RYN6_9DEIO</name>
<keyword evidence="2" id="KW-1185">Reference proteome</keyword>
<evidence type="ECO:0000313" key="1">
    <source>
        <dbReference type="EMBL" id="GGR80271.1"/>
    </source>
</evidence>
<protein>
    <recommendedName>
        <fullName evidence="3">Lipoprotein</fullName>
    </recommendedName>
</protein>
<organism evidence="1 2">
    <name type="scientific">Deinococcus sedimenti</name>
    <dbReference type="NCBI Taxonomy" id="1867090"/>
    <lineage>
        <taxon>Bacteria</taxon>
        <taxon>Thermotogati</taxon>
        <taxon>Deinococcota</taxon>
        <taxon>Deinococci</taxon>
        <taxon>Deinococcales</taxon>
        <taxon>Deinococcaceae</taxon>
        <taxon>Deinococcus</taxon>
    </lineage>
</organism>
<accession>A0ABQ2RYN6</accession>
<sequence length="191" mass="19493">MLAAVGLTGFLASCGSSGVAPDGSGSARVVEVRTEYTVQGSSPARYVGCDLVKNATSESSVTQVVVKFAAAGSIQNVQVTLRGVTSAANNDAVTIPSSQLTKDQDGNYSAVFDFDSSSGKVLPASIVVTPTQPAIRPVKTVTVNAADRVGAFYADLLVKTDTSSIAISSRGLGTVDVYSSCYSATAQPLSR</sequence>
<reference evidence="2" key="1">
    <citation type="journal article" date="2019" name="Int. J. Syst. Evol. Microbiol.">
        <title>The Global Catalogue of Microorganisms (GCM) 10K type strain sequencing project: providing services to taxonomists for standard genome sequencing and annotation.</title>
        <authorList>
            <consortium name="The Broad Institute Genomics Platform"/>
            <consortium name="The Broad Institute Genome Sequencing Center for Infectious Disease"/>
            <person name="Wu L."/>
            <person name="Ma J."/>
        </authorList>
    </citation>
    <scope>NUCLEOTIDE SEQUENCE [LARGE SCALE GENOMIC DNA]</scope>
    <source>
        <strain evidence="2">JCM 31405</strain>
    </source>
</reference>
<comment type="caution">
    <text evidence="1">The sequence shown here is derived from an EMBL/GenBank/DDBJ whole genome shotgun (WGS) entry which is preliminary data.</text>
</comment>
<dbReference type="Proteomes" id="UP000644548">
    <property type="component" value="Unassembled WGS sequence"/>
</dbReference>
<evidence type="ECO:0008006" key="3">
    <source>
        <dbReference type="Google" id="ProtNLM"/>
    </source>
</evidence>
<evidence type="ECO:0000313" key="2">
    <source>
        <dbReference type="Proteomes" id="UP000644548"/>
    </source>
</evidence>